<dbReference type="InterPro" id="IPR053925">
    <property type="entry name" value="RecX_HTH_3rd"/>
</dbReference>
<dbReference type="Pfam" id="PF21810">
    <property type="entry name" value="DUF6880"/>
    <property type="match status" value="1"/>
</dbReference>
<evidence type="ECO:0000256" key="4">
    <source>
        <dbReference type="ARBA" id="ARBA00022490"/>
    </source>
</evidence>
<evidence type="ECO:0000256" key="3">
    <source>
        <dbReference type="ARBA" id="ARBA00018111"/>
    </source>
</evidence>
<organism evidence="7 8">
    <name type="scientific">Serratia symbiotica str. Tucson</name>
    <dbReference type="NCBI Taxonomy" id="914128"/>
    <lineage>
        <taxon>Bacteria</taxon>
        <taxon>Pseudomonadati</taxon>
        <taxon>Pseudomonadota</taxon>
        <taxon>Gammaproteobacteria</taxon>
        <taxon>Enterobacterales</taxon>
        <taxon>Yersiniaceae</taxon>
        <taxon>Serratia</taxon>
        <taxon>Serratia symbiotica</taxon>
    </lineage>
</organism>
<evidence type="ECO:0000256" key="5">
    <source>
        <dbReference type="HAMAP-Rule" id="MF_01114"/>
    </source>
</evidence>
<dbReference type="Proteomes" id="UP000013568">
    <property type="component" value="Unassembled WGS sequence"/>
</dbReference>
<proteinExistence type="inferred from homology"/>
<dbReference type="Pfam" id="PF21981">
    <property type="entry name" value="RecX_HTH3"/>
    <property type="match status" value="1"/>
</dbReference>
<dbReference type="GO" id="GO:0006282">
    <property type="term" value="P:regulation of DNA repair"/>
    <property type="evidence" value="ECO:0007669"/>
    <property type="project" value="UniProtKB-UniRule"/>
</dbReference>
<dbReference type="InterPro" id="IPR036388">
    <property type="entry name" value="WH-like_DNA-bd_sf"/>
</dbReference>
<dbReference type="HAMAP" id="MF_01114">
    <property type="entry name" value="RecX"/>
    <property type="match status" value="1"/>
</dbReference>
<dbReference type="EMBL" id="GL636118">
    <property type="protein sequence ID" value="EFW11991.1"/>
    <property type="molecule type" value="Genomic_DNA"/>
</dbReference>
<name>E9CN94_9GAMM</name>
<comment type="similarity">
    <text evidence="2 5">Belongs to the RecX family.</text>
</comment>
<evidence type="ECO:0000256" key="2">
    <source>
        <dbReference type="ARBA" id="ARBA00009695"/>
    </source>
</evidence>
<evidence type="ECO:0000256" key="1">
    <source>
        <dbReference type="ARBA" id="ARBA00004496"/>
    </source>
</evidence>
<dbReference type="InterPro" id="IPR049245">
    <property type="entry name" value="DUF6880"/>
</dbReference>
<feature type="domain" description="RecX third three-helical" evidence="6">
    <location>
        <begin position="568"/>
        <end position="613"/>
    </location>
</feature>
<accession>E9CN94</accession>
<dbReference type="AlphaFoldDB" id="E9CN94"/>
<gene>
    <name evidence="7" type="primary">spnT</name>
    <name evidence="5" type="synonym">recX</name>
    <name evidence="7" type="ORF">SSYM_1870</name>
</gene>
<dbReference type="PANTHER" id="PTHR33602">
    <property type="entry name" value="REGULATORY PROTEIN RECX FAMILY PROTEIN"/>
    <property type="match status" value="1"/>
</dbReference>
<evidence type="ECO:0000259" key="6">
    <source>
        <dbReference type="Pfam" id="PF21981"/>
    </source>
</evidence>
<evidence type="ECO:0000313" key="8">
    <source>
        <dbReference type="Proteomes" id="UP000013568"/>
    </source>
</evidence>
<dbReference type="HOGENOM" id="CLU_030801_0_0_6"/>
<dbReference type="InterPro" id="IPR003783">
    <property type="entry name" value="Regulatory_RecX"/>
</dbReference>
<dbReference type="GO" id="GO:0005737">
    <property type="term" value="C:cytoplasm"/>
    <property type="evidence" value="ECO:0007669"/>
    <property type="project" value="UniProtKB-SubCell"/>
</dbReference>
<evidence type="ECO:0000313" key="7">
    <source>
        <dbReference type="EMBL" id="EFW11991.1"/>
    </source>
</evidence>
<comment type="function">
    <text evidence="5">Modulates RecA activity.</text>
</comment>
<keyword evidence="8" id="KW-1185">Reference proteome</keyword>
<keyword evidence="4 5" id="KW-0963">Cytoplasm</keyword>
<protein>
    <recommendedName>
        <fullName evidence="3 5">Regulatory protein RecX</fullName>
    </recommendedName>
</protein>
<dbReference type="Gene3D" id="1.10.10.10">
    <property type="entry name" value="Winged helix-like DNA-binding domain superfamily/Winged helix DNA-binding domain"/>
    <property type="match status" value="2"/>
</dbReference>
<dbReference type="PANTHER" id="PTHR33602:SF1">
    <property type="entry name" value="REGULATORY PROTEIN RECX FAMILY PROTEIN"/>
    <property type="match status" value="1"/>
</dbReference>
<comment type="subcellular location">
    <subcellularLocation>
        <location evidence="1 5">Cytoplasm</location>
    </subcellularLocation>
</comment>
<sequence length="614" mass="70912">MVSLTKKQTAQLSDMSHDVLVNIIHDLIQDNKQARTALVNGYLLSAAEVLKAVEKEYARRARSKRFYDYYDADAFFDELTRSIANPLVGIAHELPEQAESLSVKMMLEFEKFTRNVDTSSGSWMGYYTILLDAWMKSLEAQKNNDPASIAKKIFTVVEREFYFGIEIFKKYRTLLGTDILRVIRDMYYQKKLTREALGLSIIIKDLDFLAMAFKNDEFCHSTHYFDYVRLLMEDLRSDDALAVLNNQRADDEEITDNIIWNELFIQALIEEGRKEEAKAHCITAFTFQCDTRFYHLYTKAAEIDVDHSPAFLKIAKDTGLAPYVCFASDIERYDLIDACIMGTQKNNLTDSLAYITHSYLRTLSSTLYKHGYAHTATLLRQFLVEDNIQQSKSKYYSYAASDMKKAIDYGEGLEDCPQLPETEGYLRTLYEQHKRKTALWPLMTDKIKGLSVGKDGLRYSGDATLQRRCLMTSQELYDHSVSLLARRDYASGELTRALSKMTENRENIDKALSRLVGCGYLDDHRLIKHLIDKYVQKKHGPARIKQEIRQKGFSLELVEQMLEKVDVDWYAMAKDLKVSKFGDVVVSEAKEKNKQIRYLQYKGFSMDMIFEALS</sequence>
<reference evidence="8" key="1">
    <citation type="journal article" date="2011" name="Genome Biol. Evol.">
        <title>Massive genomic decay in Serratia symbiotica, a recently evolved symbiont of aphids.</title>
        <authorList>
            <person name="Burke G.R."/>
            <person name="Moran N.A."/>
        </authorList>
    </citation>
    <scope>NUCLEOTIDE SEQUENCE [LARGE SCALE GENOMIC DNA]</scope>
    <source>
        <strain evidence="8">Tucson</strain>
    </source>
</reference>
<dbReference type="RefSeq" id="WP_006709161.1">
    <property type="nucleotide sequence ID" value="NZ_GL636118.1"/>
</dbReference>